<accession>A0A409YKT9</accession>
<dbReference type="InterPro" id="IPR008146">
    <property type="entry name" value="Gln_synth_cat_dom"/>
</dbReference>
<dbReference type="InterPro" id="IPR014746">
    <property type="entry name" value="Gln_synth/guanido_kin_cat_dom"/>
</dbReference>
<sequence length="485" mass="52914">MSLLHIPVEYSPQASISDNENKQISIESLRVKGIKYVRIQYVDLTNIIHFRLIPLPYFAKLLKTSRPGTAIAKVALGLVFITVADGFSPTGEYLYAIDPSTLRICTYAPGHASIMGWFQEKVPVDLGCRLSLEVNICPRTVLKRIVDQARNEHNVAFLLGFESEFILLKNTSPIEATNPHGWCASAALPSGSVETRAVEEIIDSLIESGIEVQVVHSEAAPGQYEVVTGPLEPLQAVDALIHTRETIFNIASKHGLRGTLAPRVYMDSCGTASHTHMSIHSLNPDSETTSNSHATTNNTPPLTKNEAAFASSLLTHLPDISLLLLPTAASYLRMTDGVWSGGTYVCWGTDNREAPLRLCNAHAPGGPKGGRNFELKTMDGTANPYLAMAAVLGAGLEGIKKGLGVQDMPSEYAGEKAAAFLSEEERKKRGIVDRLPLDLQTARKRFEESEIAKTIFGEDFVRRYLDVNKVSRTPTAVFVLAFNVT</sequence>
<organism evidence="6 7">
    <name type="scientific">Panaeolus cyanescens</name>
    <dbReference type="NCBI Taxonomy" id="181874"/>
    <lineage>
        <taxon>Eukaryota</taxon>
        <taxon>Fungi</taxon>
        <taxon>Dikarya</taxon>
        <taxon>Basidiomycota</taxon>
        <taxon>Agaricomycotina</taxon>
        <taxon>Agaricomycetes</taxon>
        <taxon>Agaricomycetidae</taxon>
        <taxon>Agaricales</taxon>
        <taxon>Agaricineae</taxon>
        <taxon>Galeropsidaceae</taxon>
        <taxon>Panaeolus</taxon>
    </lineage>
</organism>
<evidence type="ECO:0000256" key="2">
    <source>
        <dbReference type="PROSITE-ProRule" id="PRU01331"/>
    </source>
</evidence>
<dbReference type="PANTHER" id="PTHR43785">
    <property type="entry name" value="GAMMA-GLUTAMYLPUTRESCINE SYNTHETASE"/>
    <property type="match status" value="1"/>
</dbReference>
<keyword evidence="1" id="KW-0436">Ligase</keyword>
<proteinExistence type="inferred from homology"/>
<dbReference type="OrthoDB" id="3364440at2759"/>
<dbReference type="InParanoid" id="A0A409YKT9"/>
<evidence type="ECO:0000313" key="6">
    <source>
        <dbReference type="EMBL" id="PPR03642.1"/>
    </source>
</evidence>
<dbReference type="EMBL" id="NHTK01001041">
    <property type="protein sequence ID" value="PPR03642.1"/>
    <property type="molecule type" value="Genomic_DNA"/>
</dbReference>
<gene>
    <name evidence="6" type="ORF">CVT24_007756</name>
</gene>
<dbReference type="PANTHER" id="PTHR43785:SF2">
    <property type="entry name" value="TYPE-1 GLUTAMINE SYNTHETASE 1"/>
    <property type="match status" value="1"/>
</dbReference>
<reference evidence="6 7" key="1">
    <citation type="journal article" date="2018" name="Evol. Lett.">
        <title>Horizontal gene cluster transfer increased hallucinogenic mushroom diversity.</title>
        <authorList>
            <person name="Reynolds H.T."/>
            <person name="Vijayakumar V."/>
            <person name="Gluck-Thaler E."/>
            <person name="Korotkin H.B."/>
            <person name="Matheny P.B."/>
            <person name="Slot J.C."/>
        </authorList>
    </citation>
    <scope>NUCLEOTIDE SEQUENCE [LARGE SCALE GENOMIC DNA]</scope>
    <source>
        <strain evidence="6 7">2629</strain>
    </source>
</reference>
<evidence type="ECO:0000256" key="3">
    <source>
        <dbReference type="RuleBase" id="RU000384"/>
    </source>
</evidence>
<dbReference type="PROSITE" id="PS51987">
    <property type="entry name" value="GS_CATALYTIC"/>
    <property type="match status" value="1"/>
</dbReference>
<protein>
    <recommendedName>
        <fullName evidence="5">GS catalytic domain-containing protein</fullName>
    </recommendedName>
</protein>
<dbReference type="Pfam" id="PF00120">
    <property type="entry name" value="Gln-synt_C"/>
    <property type="match status" value="1"/>
</dbReference>
<dbReference type="SUPFAM" id="SSF55931">
    <property type="entry name" value="Glutamine synthetase/guanido kinase"/>
    <property type="match status" value="1"/>
</dbReference>
<name>A0A409YKT9_9AGAR</name>
<feature type="compositionally biased region" description="Polar residues" evidence="4">
    <location>
        <begin position="276"/>
        <end position="285"/>
    </location>
</feature>
<dbReference type="SMART" id="SM01230">
    <property type="entry name" value="Gln-synt_C"/>
    <property type="match status" value="1"/>
</dbReference>
<feature type="compositionally biased region" description="Low complexity" evidence="4">
    <location>
        <begin position="286"/>
        <end position="299"/>
    </location>
</feature>
<feature type="domain" description="GS catalytic" evidence="5">
    <location>
        <begin position="138"/>
        <end position="485"/>
    </location>
</feature>
<evidence type="ECO:0000259" key="5">
    <source>
        <dbReference type="PROSITE" id="PS51987"/>
    </source>
</evidence>
<feature type="region of interest" description="Disordered" evidence="4">
    <location>
        <begin position="276"/>
        <end position="303"/>
    </location>
</feature>
<evidence type="ECO:0000313" key="7">
    <source>
        <dbReference type="Proteomes" id="UP000284842"/>
    </source>
</evidence>
<evidence type="ECO:0000256" key="4">
    <source>
        <dbReference type="SAM" id="MobiDB-lite"/>
    </source>
</evidence>
<dbReference type="Gene3D" id="3.30.590.10">
    <property type="entry name" value="Glutamine synthetase/guanido kinase, catalytic domain"/>
    <property type="match status" value="1"/>
</dbReference>
<comment type="similarity">
    <text evidence="2 3">Belongs to the glutamine synthetase family.</text>
</comment>
<dbReference type="GO" id="GO:0004356">
    <property type="term" value="F:glutamine synthetase activity"/>
    <property type="evidence" value="ECO:0007669"/>
    <property type="project" value="InterPro"/>
</dbReference>
<dbReference type="AlphaFoldDB" id="A0A409YKT9"/>
<keyword evidence="7" id="KW-1185">Reference proteome</keyword>
<dbReference type="STRING" id="181874.A0A409YKT9"/>
<dbReference type="Proteomes" id="UP000284842">
    <property type="component" value="Unassembled WGS sequence"/>
</dbReference>
<evidence type="ECO:0000256" key="1">
    <source>
        <dbReference type="ARBA" id="ARBA00022598"/>
    </source>
</evidence>
<comment type="caution">
    <text evidence="6">The sequence shown here is derived from an EMBL/GenBank/DDBJ whole genome shotgun (WGS) entry which is preliminary data.</text>
</comment>